<keyword evidence="2" id="KW-1185">Reference proteome</keyword>
<name>A0A6J2SZ04_DROHY</name>
<dbReference type="Proteomes" id="UP000504633">
    <property type="component" value="Unplaced"/>
</dbReference>
<accession>A0A6J2SZ04</accession>
<evidence type="ECO:0000256" key="1">
    <source>
        <dbReference type="SAM" id="SignalP"/>
    </source>
</evidence>
<dbReference type="SMART" id="SM00697">
    <property type="entry name" value="DM8"/>
    <property type="match status" value="1"/>
</dbReference>
<keyword evidence="1" id="KW-0732">Signal</keyword>
<dbReference type="PANTHER" id="PTHR20898">
    <property type="entry name" value="DAEDALUS ON 3-RELATED-RELATED"/>
    <property type="match status" value="1"/>
</dbReference>
<organism evidence="2 3">
    <name type="scientific">Drosophila hydei</name>
    <name type="common">Fruit fly</name>
    <dbReference type="NCBI Taxonomy" id="7224"/>
    <lineage>
        <taxon>Eukaryota</taxon>
        <taxon>Metazoa</taxon>
        <taxon>Ecdysozoa</taxon>
        <taxon>Arthropoda</taxon>
        <taxon>Hexapoda</taxon>
        <taxon>Insecta</taxon>
        <taxon>Pterygota</taxon>
        <taxon>Neoptera</taxon>
        <taxon>Endopterygota</taxon>
        <taxon>Diptera</taxon>
        <taxon>Brachycera</taxon>
        <taxon>Muscomorpha</taxon>
        <taxon>Ephydroidea</taxon>
        <taxon>Drosophilidae</taxon>
        <taxon>Drosophila</taxon>
    </lineage>
</organism>
<proteinExistence type="predicted"/>
<dbReference type="OMA" id="RCFIVEP"/>
<dbReference type="OrthoDB" id="8186735at2759"/>
<dbReference type="GeneID" id="115483457"/>
<sequence>MYKLYILAILWPIADAANKPNHLIVTWESFNCDVNHDLIGFYRCFIVEPAKTLLTSEVQYNRDFAKINASLALANIVYNTMIKNSNYPRKCPQLKGFYFYRNINLGENIPLFFPTGDFKAQLNFFMFDLTMINISVSGTATRK</sequence>
<feature type="chain" id="PRO_5027103464" evidence="1">
    <location>
        <begin position="17"/>
        <end position="143"/>
    </location>
</feature>
<dbReference type="InterPro" id="IPR010512">
    <property type="entry name" value="DUF1091"/>
</dbReference>
<dbReference type="Pfam" id="PF06477">
    <property type="entry name" value="DUF1091"/>
    <property type="match status" value="1"/>
</dbReference>
<dbReference type="RefSeq" id="XP_030081375.1">
    <property type="nucleotide sequence ID" value="XM_030225515.1"/>
</dbReference>
<evidence type="ECO:0000313" key="2">
    <source>
        <dbReference type="Proteomes" id="UP000504633"/>
    </source>
</evidence>
<gene>
    <name evidence="3" type="primary">LOC115483457</name>
</gene>
<protein>
    <submittedName>
        <fullName evidence="3">Uncharacterized protein LOC115483457</fullName>
    </submittedName>
</protein>
<feature type="signal peptide" evidence="1">
    <location>
        <begin position="1"/>
        <end position="16"/>
    </location>
</feature>
<reference evidence="3" key="1">
    <citation type="submission" date="2025-08" db="UniProtKB">
        <authorList>
            <consortium name="RefSeq"/>
        </authorList>
    </citation>
    <scope>IDENTIFICATION</scope>
    <source>
        <strain evidence="3">15085-1641.00</strain>
        <tissue evidence="3">Whole body</tissue>
    </source>
</reference>
<evidence type="ECO:0000313" key="3">
    <source>
        <dbReference type="RefSeq" id="XP_030081375.1"/>
    </source>
</evidence>
<dbReference type="KEGG" id="dhe:115483457"/>
<dbReference type="AlphaFoldDB" id="A0A6J2SZ04"/>